<evidence type="ECO:0000313" key="1">
    <source>
        <dbReference type="EMBL" id="MPN20423.1"/>
    </source>
</evidence>
<name>A0A645G929_9ZZZZ</name>
<accession>A0A645G929</accession>
<proteinExistence type="predicted"/>
<sequence>MRARPQGTHFRGLVHHGRVVHAFNEHLLKRAGKQGILFVPQRIHIGDVVCNDVHLAALHQHAGARKV</sequence>
<dbReference type="EMBL" id="VSSQ01068180">
    <property type="protein sequence ID" value="MPN20423.1"/>
    <property type="molecule type" value="Genomic_DNA"/>
</dbReference>
<organism evidence="1">
    <name type="scientific">bioreactor metagenome</name>
    <dbReference type="NCBI Taxonomy" id="1076179"/>
    <lineage>
        <taxon>unclassified sequences</taxon>
        <taxon>metagenomes</taxon>
        <taxon>ecological metagenomes</taxon>
    </lineage>
</organism>
<dbReference type="AlphaFoldDB" id="A0A645G929"/>
<comment type="caution">
    <text evidence="1">The sequence shown here is derived from an EMBL/GenBank/DDBJ whole genome shotgun (WGS) entry which is preliminary data.</text>
</comment>
<gene>
    <name evidence="1" type="ORF">SDC9_167802</name>
</gene>
<reference evidence="1" key="1">
    <citation type="submission" date="2019-08" db="EMBL/GenBank/DDBJ databases">
        <authorList>
            <person name="Kucharzyk K."/>
            <person name="Murdoch R.W."/>
            <person name="Higgins S."/>
            <person name="Loffler F."/>
        </authorList>
    </citation>
    <scope>NUCLEOTIDE SEQUENCE</scope>
</reference>
<protein>
    <submittedName>
        <fullName evidence="1">Uncharacterized protein</fullName>
    </submittedName>
</protein>